<feature type="transmembrane region" description="Helical" evidence="1">
    <location>
        <begin position="60"/>
        <end position="82"/>
    </location>
</feature>
<keyword evidence="3" id="KW-1185">Reference proteome</keyword>
<dbReference type="EMBL" id="CABVGP010000003">
    <property type="protein sequence ID" value="VVJ24365.1"/>
    <property type="molecule type" value="Genomic_DNA"/>
</dbReference>
<keyword evidence="1" id="KW-0812">Transmembrane</keyword>
<dbReference type="RefSeq" id="WP_155548988.1">
    <property type="nucleotide sequence ID" value="NZ_CABVGP010000003.1"/>
</dbReference>
<feature type="transmembrane region" description="Helical" evidence="1">
    <location>
        <begin position="21"/>
        <end position="40"/>
    </location>
</feature>
<gene>
    <name evidence="2" type="ORF">AA23TX_09234</name>
</gene>
<evidence type="ECO:0008006" key="4">
    <source>
        <dbReference type="Google" id="ProtNLM"/>
    </source>
</evidence>
<protein>
    <recommendedName>
        <fullName evidence="4">Permease</fullName>
    </recommendedName>
</protein>
<feature type="transmembrane region" description="Helical" evidence="1">
    <location>
        <begin position="182"/>
        <end position="201"/>
    </location>
</feature>
<evidence type="ECO:0000256" key="1">
    <source>
        <dbReference type="SAM" id="Phobius"/>
    </source>
</evidence>
<feature type="transmembrane region" description="Helical" evidence="1">
    <location>
        <begin position="107"/>
        <end position="126"/>
    </location>
</feature>
<dbReference type="AlphaFoldDB" id="A0A6I8M671"/>
<keyword evidence="1" id="KW-0472">Membrane</keyword>
<evidence type="ECO:0000313" key="3">
    <source>
        <dbReference type="Proteomes" id="UP000399805"/>
    </source>
</evidence>
<keyword evidence="1" id="KW-1133">Transmembrane helix</keyword>
<accession>A0A6I8M671</accession>
<feature type="transmembrane region" description="Helical" evidence="1">
    <location>
        <begin position="146"/>
        <end position="170"/>
    </location>
</feature>
<proteinExistence type="predicted"/>
<sequence>MIAGHFGLAAAVKAGRPAIPVWTLMLATAWLDVVFVPLYLSGIETVDGAGYGGGLIHADYTHSLVGALVLAALFGLVASYWLGREAVTSRASPEAGGSATRNPRKEIGLILAGVVFSHWLLDLVVHRPDLPILPGNAGDLPTFGFGLWRLPVVSAVVELLMLAIGIGLYWRAAAKRDPKRARTLGLSAAAFGVATLALDLLGV</sequence>
<reference evidence="2 3" key="1">
    <citation type="submission" date="2019-09" db="EMBL/GenBank/DDBJ databases">
        <authorList>
            <person name="Leyn A S."/>
        </authorList>
    </citation>
    <scope>NUCLEOTIDE SEQUENCE [LARGE SCALE GENOMIC DNA]</scope>
    <source>
        <strain evidence="2">AA231_1</strain>
    </source>
</reference>
<evidence type="ECO:0000313" key="2">
    <source>
        <dbReference type="EMBL" id="VVJ24365.1"/>
    </source>
</evidence>
<name>A0A6I8M671_9PSEU</name>
<dbReference type="Proteomes" id="UP000399805">
    <property type="component" value="Unassembled WGS sequence"/>
</dbReference>
<organism evidence="2 3">
    <name type="scientific">Amycolatopsis camponoti</name>
    <dbReference type="NCBI Taxonomy" id="2606593"/>
    <lineage>
        <taxon>Bacteria</taxon>
        <taxon>Bacillati</taxon>
        <taxon>Actinomycetota</taxon>
        <taxon>Actinomycetes</taxon>
        <taxon>Pseudonocardiales</taxon>
        <taxon>Pseudonocardiaceae</taxon>
        <taxon>Amycolatopsis</taxon>
    </lineage>
</organism>